<sequence>MENKHFLITETSSAADAIINLKLKDLPSCTEMMIRTETKGPYYCINAPLNYSTETKWIAENKYLSDEKGNLDLNTAPAISGSYQGVSPMGCLSFLSAKKIIKQKKETNLDNISLNAAFSIKLEVYLDKIPIDSYVIERYFMNEKIAFKQVAFSASKGRYFYPKEATNLPAIIVVSGSEGGIEKAQAIAQLLAGHGFATLAISYFGLDELAVNLAEIPLEIIEEALNFLALQEEVNKDRIGIYGRSKGAELALLAASYFAKIKCVVANSPTNVVYEGIKQHLPAKKSSWTFQTMPIQYVPFKFGSAILAKIKGKDYPDNTKKMESEIPVEKIKGNILLISAIKDEIWPAYSASLMIQNRLNLNQFPYKFELALYPNSGHMLTLPFQPNNRYKKKNNVIVMEETLDAWQKTVDFFKENL</sequence>
<evidence type="ECO:0000313" key="5">
    <source>
        <dbReference type="Proteomes" id="UP000774130"/>
    </source>
</evidence>
<gene>
    <name evidence="4" type="ORF">KUA55_14930</name>
</gene>
<comment type="similarity">
    <text evidence="1">Belongs to the C/M/P thioester hydrolase family.</text>
</comment>
<dbReference type="PIRSF" id="PIRSF016521">
    <property type="entry name" value="Acyl-CoA_hydro"/>
    <property type="match status" value="1"/>
</dbReference>
<dbReference type="Pfam" id="PF04775">
    <property type="entry name" value="Bile_Hydr_Trans"/>
    <property type="match status" value="1"/>
</dbReference>
<name>A0ABS6TGG3_9ENTE</name>
<dbReference type="InterPro" id="IPR006862">
    <property type="entry name" value="Thio_Ohase/aa_AcTrfase"/>
</dbReference>
<evidence type="ECO:0000256" key="1">
    <source>
        <dbReference type="ARBA" id="ARBA00006538"/>
    </source>
</evidence>
<reference evidence="4 5" key="1">
    <citation type="submission" date="2021-06" db="EMBL/GenBank/DDBJ databases">
        <title>Enterococcus alishanensis sp. nov., a novel lactic acid bacterium isolated from fresh coffee beans.</title>
        <authorList>
            <person name="Chen Y.-S."/>
        </authorList>
    </citation>
    <scope>NUCLEOTIDE SEQUENCE [LARGE SCALE GENOMIC DNA]</scope>
    <source>
        <strain evidence="4 5">ALS3</strain>
    </source>
</reference>
<accession>A0ABS6TGG3</accession>
<dbReference type="RefSeq" id="WP_218327189.1">
    <property type="nucleotide sequence ID" value="NZ_JAHUZB010000007.1"/>
</dbReference>
<feature type="domain" description="BAAT/Acyl-CoA thioester hydrolase C-terminal" evidence="3">
    <location>
        <begin position="216"/>
        <end position="417"/>
    </location>
</feature>
<keyword evidence="5" id="KW-1185">Reference proteome</keyword>
<evidence type="ECO:0000259" key="3">
    <source>
        <dbReference type="Pfam" id="PF08840"/>
    </source>
</evidence>
<comment type="caution">
    <text evidence="4">The sequence shown here is derived from an EMBL/GenBank/DDBJ whole genome shotgun (WGS) entry which is preliminary data.</text>
</comment>
<evidence type="ECO:0000313" key="4">
    <source>
        <dbReference type="EMBL" id="MBV7391973.1"/>
    </source>
</evidence>
<organism evidence="4 5">
    <name type="scientific">Enterococcus alishanensis</name>
    <dbReference type="NCBI Taxonomy" id="1303817"/>
    <lineage>
        <taxon>Bacteria</taxon>
        <taxon>Bacillati</taxon>
        <taxon>Bacillota</taxon>
        <taxon>Bacilli</taxon>
        <taxon>Lactobacillales</taxon>
        <taxon>Enterococcaceae</taxon>
        <taxon>Enterococcus</taxon>
    </lineage>
</organism>
<evidence type="ECO:0000259" key="2">
    <source>
        <dbReference type="Pfam" id="PF04775"/>
    </source>
</evidence>
<dbReference type="Pfam" id="PF08840">
    <property type="entry name" value="BAAT_C"/>
    <property type="match status" value="1"/>
</dbReference>
<dbReference type="PANTHER" id="PTHR10824:SF4">
    <property type="entry name" value="ACYL-COENZYME A THIOESTERASE 1-LIKE"/>
    <property type="match status" value="1"/>
</dbReference>
<proteinExistence type="inferred from homology"/>
<dbReference type="Proteomes" id="UP000774130">
    <property type="component" value="Unassembled WGS sequence"/>
</dbReference>
<dbReference type="InterPro" id="IPR014940">
    <property type="entry name" value="BAAT_C"/>
</dbReference>
<dbReference type="EMBL" id="JAHUZB010000007">
    <property type="protein sequence ID" value="MBV7391973.1"/>
    <property type="molecule type" value="Genomic_DNA"/>
</dbReference>
<dbReference type="PANTHER" id="PTHR10824">
    <property type="entry name" value="ACYL-COENZYME A THIOESTERASE-RELATED"/>
    <property type="match status" value="1"/>
</dbReference>
<protein>
    <submittedName>
        <fullName evidence="4">Acyl-CoA thioesterase/BAAT N-terminal domain-containing protein</fullName>
    </submittedName>
</protein>
<feature type="domain" description="Acyl-CoA thioester hydrolase/bile acid-CoA amino acid N-acetyltransferase" evidence="2">
    <location>
        <begin position="43"/>
        <end position="150"/>
    </location>
</feature>
<dbReference type="InterPro" id="IPR016662">
    <property type="entry name" value="Acyl-CoA_thioEstase_long-chain"/>
</dbReference>